<dbReference type="GO" id="GO:0008532">
    <property type="term" value="F:N-acetyllactosaminide beta-1,3-N-acetylglucosaminyltransferase activity"/>
    <property type="evidence" value="ECO:0007669"/>
    <property type="project" value="UniProtKB-EC"/>
</dbReference>
<evidence type="ECO:0000256" key="14">
    <source>
        <dbReference type="ARBA" id="ARBA00050470"/>
    </source>
</evidence>
<keyword evidence="12" id="KW-0325">Glycoprotein</keyword>
<dbReference type="GO" id="GO:0000139">
    <property type="term" value="C:Golgi membrane"/>
    <property type="evidence" value="ECO:0007669"/>
    <property type="project" value="UniProtKB-SubCell"/>
</dbReference>
<comment type="subcellular location">
    <subcellularLocation>
        <location evidence="2 16">Golgi apparatus membrane</location>
        <topology evidence="2 16">Single-pass type II membrane protein</topology>
    </subcellularLocation>
</comment>
<evidence type="ECO:0000313" key="18">
    <source>
        <dbReference type="RefSeq" id="XP_030636373.1"/>
    </source>
</evidence>
<evidence type="ECO:0000256" key="13">
    <source>
        <dbReference type="ARBA" id="ARBA00023211"/>
    </source>
</evidence>
<evidence type="ECO:0000256" key="16">
    <source>
        <dbReference type="RuleBase" id="RU363063"/>
    </source>
</evidence>
<keyword evidence="5 16" id="KW-0328">Glycosyltransferase</keyword>
<evidence type="ECO:0000256" key="6">
    <source>
        <dbReference type="ARBA" id="ARBA00022679"/>
    </source>
</evidence>
<comment type="cofactor">
    <cofactor evidence="1">
        <name>Mn(2+)</name>
        <dbReference type="ChEBI" id="CHEBI:29035"/>
    </cofactor>
</comment>
<dbReference type="GO" id="GO:0006493">
    <property type="term" value="P:protein O-linked glycosylation"/>
    <property type="evidence" value="ECO:0007669"/>
    <property type="project" value="TreeGrafter"/>
</dbReference>
<comment type="pathway">
    <text evidence="3">Protein modification; protein glycosylation.</text>
</comment>
<evidence type="ECO:0000256" key="12">
    <source>
        <dbReference type="ARBA" id="ARBA00023180"/>
    </source>
</evidence>
<comment type="catalytic activity">
    <reaction evidence="14">
        <text>a beta-D-galactosyl-(1-&gt;4)-N-acetyl-beta-D-glucosaminyl derivative + UDP-N-acetyl-alpha-D-glucosamine = an N-acetyl-beta-D-glucosaminyl-(1-&gt;3)-beta-D-galactosyl-(1-&gt;4)-N-acetyl-beta-D-glucosaminyl derivative + UDP + H(+)</text>
        <dbReference type="Rhea" id="RHEA:14389"/>
        <dbReference type="ChEBI" id="CHEBI:15378"/>
        <dbReference type="ChEBI" id="CHEBI:57705"/>
        <dbReference type="ChEBI" id="CHEBI:58223"/>
        <dbReference type="ChEBI" id="CHEBI:133507"/>
        <dbReference type="ChEBI" id="CHEBI:134090"/>
        <dbReference type="EC" id="2.4.1.149"/>
    </reaction>
</comment>
<evidence type="ECO:0000313" key="17">
    <source>
        <dbReference type="Proteomes" id="UP000504632"/>
    </source>
</evidence>
<keyword evidence="9" id="KW-1133">Transmembrane helix</keyword>
<dbReference type="FunFam" id="3.90.550.50:FF:000010">
    <property type="entry name" value="Hexosyltransferase"/>
    <property type="match status" value="1"/>
</dbReference>
<keyword evidence="8" id="KW-0735">Signal-anchor</keyword>
<evidence type="ECO:0000256" key="11">
    <source>
        <dbReference type="ARBA" id="ARBA00023136"/>
    </source>
</evidence>
<evidence type="ECO:0000256" key="9">
    <source>
        <dbReference type="ARBA" id="ARBA00022989"/>
    </source>
</evidence>
<comment type="subunit">
    <text evidence="15">Interacts with B3GNT8; this interaction greatly increases B3GNT2 catalytic activity, independently of B3GNT8 enzymatic activity.</text>
</comment>
<dbReference type="GO" id="GO:0030311">
    <property type="term" value="P:poly-N-acetyllactosamine biosynthetic process"/>
    <property type="evidence" value="ECO:0007669"/>
    <property type="project" value="TreeGrafter"/>
</dbReference>
<reference evidence="18" key="1">
    <citation type="submission" date="2025-08" db="UniProtKB">
        <authorList>
            <consortium name="RefSeq"/>
        </authorList>
    </citation>
    <scope>IDENTIFICATION</scope>
</reference>
<gene>
    <name evidence="18" type="primary">b3gnt2a</name>
</gene>
<dbReference type="Gene3D" id="3.90.550.50">
    <property type="match status" value="1"/>
</dbReference>
<dbReference type="PANTHER" id="PTHR11214:SF25">
    <property type="entry name" value="N-ACETYLLACTOSAMINIDE BETA-1,3-N-ACETYLGLUCOSAMINYLTRANSFERASE 2"/>
    <property type="match status" value="1"/>
</dbReference>
<evidence type="ECO:0000256" key="15">
    <source>
        <dbReference type="ARBA" id="ARBA00065824"/>
    </source>
</evidence>
<sequence>MQRLKRKTNMLGLMMMFNFAIFIVVSMFRNSGPAKTGVRKSHVPANKFWKKSEISNAFWNREQQQLDNIYNPLFVTSNESGLEQSHAYRPNNTVPLEFCEPDHRVTTLIKDFDTLPQRFKDFLLYMRCRTFPVVKNASGVCSEPPFLLLAVKTLAPHFDRRQAIRESWGRAGLHGKYRVATVFLLGNTSSSDHYPDLSGMLEHEAAAHGDILQWDYRDSFFNLTVKEVLFLQWLSYSCQSARYVFKGDDDVFVNTRLMLTYLGGLSGTQARDLFVGDVITKAGPHRDPKLKYYIPESVYKGPYPPYAGGGGFLYSGSVALRLLTVSQHILLYPIDDVYTGMCLQRLGLVPEKHKGFKTFNIDEKYRENACAYQSLMLVHPRSPQEMIKIWSWISDPQLKCL</sequence>
<organism evidence="17 18">
    <name type="scientific">Chanos chanos</name>
    <name type="common">Milkfish</name>
    <name type="synonym">Mugil chanos</name>
    <dbReference type="NCBI Taxonomy" id="29144"/>
    <lineage>
        <taxon>Eukaryota</taxon>
        <taxon>Metazoa</taxon>
        <taxon>Chordata</taxon>
        <taxon>Craniata</taxon>
        <taxon>Vertebrata</taxon>
        <taxon>Euteleostomi</taxon>
        <taxon>Actinopterygii</taxon>
        <taxon>Neopterygii</taxon>
        <taxon>Teleostei</taxon>
        <taxon>Ostariophysi</taxon>
        <taxon>Gonorynchiformes</taxon>
        <taxon>Chanidae</taxon>
        <taxon>Chanos</taxon>
    </lineage>
</organism>
<keyword evidence="11" id="KW-0472">Membrane</keyword>
<keyword evidence="6" id="KW-0808">Transferase</keyword>
<protein>
    <recommendedName>
        <fullName evidence="16">Hexosyltransferase</fullName>
        <ecNumber evidence="16">2.4.1.-</ecNumber>
    </recommendedName>
</protein>
<evidence type="ECO:0000256" key="3">
    <source>
        <dbReference type="ARBA" id="ARBA00004922"/>
    </source>
</evidence>
<dbReference type="InParanoid" id="A0A6J2VWR3"/>
<keyword evidence="13" id="KW-0464">Manganese</keyword>
<dbReference type="CTD" id="405766"/>
<proteinExistence type="inferred from homology"/>
<keyword evidence="10 16" id="KW-0333">Golgi apparatus</keyword>
<dbReference type="OrthoDB" id="2139606at2759"/>
<dbReference type="Proteomes" id="UP000504632">
    <property type="component" value="Chromosome 7"/>
</dbReference>
<dbReference type="AlphaFoldDB" id="A0A6J2VWR3"/>
<evidence type="ECO:0000256" key="2">
    <source>
        <dbReference type="ARBA" id="ARBA00004323"/>
    </source>
</evidence>
<evidence type="ECO:0000256" key="7">
    <source>
        <dbReference type="ARBA" id="ARBA00022692"/>
    </source>
</evidence>
<evidence type="ECO:0000256" key="1">
    <source>
        <dbReference type="ARBA" id="ARBA00001936"/>
    </source>
</evidence>
<dbReference type="GeneID" id="115817242"/>
<name>A0A6J2VWR3_CHACN</name>
<evidence type="ECO:0000256" key="10">
    <source>
        <dbReference type="ARBA" id="ARBA00023034"/>
    </source>
</evidence>
<evidence type="ECO:0000256" key="8">
    <source>
        <dbReference type="ARBA" id="ARBA00022968"/>
    </source>
</evidence>
<dbReference type="RefSeq" id="XP_030636373.1">
    <property type="nucleotide sequence ID" value="XM_030780513.1"/>
</dbReference>
<dbReference type="PANTHER" id="PTHR11214">
    <property type="entry name" value="BETA-1,3-N-ACETYLGLUCOSAMINYLTRANSFERASE"/>
    <property type="match status" value="1"/>
</dbReference>
<keyword evidence="17" id="KW-1185">Reference proteome</keyword>
<evidence type="ECO:0000256" key="4">
    <source>
        <dbReference type="ARBA" id="ARBA00008661"/>
    </source>
</evidence>
<keyword evidence="7" id="KW-0812">Transmembrane</keyword>
<accession>A0A6J2VWR3</accession>
<comment type="similarity">
    <text evidence="4 16">Belongs to the glycosyltransferase 31 family.</text>
</comment>
<dbReference type="Pfam" id="PF01762">
    <property type="entry name" value="Galactosyl_T"/>
    <property type="match status" value="1"/>
</dbReference>
<dbReference type="InterPro" id="IPR002659">
    <property type="entry name" value="Glyco_trans_31"/>
</dbReference>
<evidence type="ECO:0000256" key="5">
    <source>
        <dbReference type="ARBA" id="ARBA00022676"/>
    </source>
</evidence>
<dbReference type="EC" id="2.4.1.-" evidence="16"/>